<evidence type="ECO:0000256" key="1">
    <source>
        <dbReference type="SAM" id="MobiDB-lite"/>
    </source>
</evidence>
<dbReference type="SUPFAM" id="SSF89837">
    <property type="entry name" value="Doublecortin (DC)"/>
    <property type="match status" value="1"/>
</dbReference>
<reference evidence="3 4" key="1">
    <citation type="submission" date="2024-04" db="EMBL/GenBank/DDBJ databases">
        <title>Tritrichomonas musculus Genome.</title>
        <authorList>
            <person name="Alves-Ferreira E."/>
            <person name="Grigg M."/>
            <person name="Lorenzi H."/>
            <person name="Galac M."/>
        </authorList>
    </citation>
    <scope>NUCLEOTIDE SEQUENCE [LARGE SCALE GENOMIC DNA]</scope>
    <source>
        <strain evidence="3 4">EAF2021</strain>
    </source>
</reference>
<feature type="domain" description="Doublecortin" evidence="2">
    <location>
        <begin position="38"/>
        <end position="93"/>
    </location>
</feature>
<feature type="region of interest" description="Disordered" evidence="1">
    <location>
        <begin position="1"/>
        <end position="20"/>
    </location>
</feature>
<comment type="caution">
    <text evidence="3">The sequence shown here is derived from an EMBL/GenBank/DDBJ whole genome shotgun (WGS) entry which is preliminary data.</text>
</comment>
<dbReference type="SMART" id="SM00537">
    <property type="entry name" value="DCX"/>
    <property type="match status" value="1"/>
</dbReference>
<evidence type="ECO:0000259" key="2">
    <source>
        <dbReference type="PROSITE" id="PS50309"/>
    </source>
</evidence>
<dbReference type="EMBL" id="JAPFFF010000018">
    <property type="protein sequence ID" value="KAK8860378.1"/>
    <property type="molecule type" value="Genomic_DNA"/>
</dbReference>
<dbReference type="InterPro" id="IPR036572">
    <property type="entry name" value="Doublecortin_dom_sf"/>
</dbReference>
<sequence length="116" mass="12330">MTCAPKKVGPGGPKAFDQDATKPPAGYFWNIAEKNCDGVKVLITPAQYRKIEQLYTALASKVGCGGGVRGVYTPGGKAIKDLKEFKDGEDYIVVPTGDAFSKARIPLKLAAKLQGK</sequence>
<keyword evidence="3" id="KW-0418">Kinase</keyword>
<dbReference type="GO" id="GO:0016301">
    <property type="term" value="F:kinase activity"/>
    <property type="evidence" value="ECO:0007669"/>
    <property type="project" value="UniProtKB-KW"/>
</dbReference>
<dbReference type="PROSITE" id="PS50309">
    <property type="entry name" value="DC"/>
    <property type="match status" value="1"/>
</dbReference>
<dbReference type="Pfam" id="PF03607">
    <property type="entry name" value="DCX"/>
    <property type="match status" value="1"/>
</dbReference>
<dbReference type="Proteomes" id="UP001470230">
    <property type="component" value="Unassembled WGS sequence"/>
</dbReference>
<evidence type="ECO:0000313" key="3">
    <source>
        <dbReference type="EMBL" id="KAK8860378.1"/>
    </source>
</evidence>
<dbReference type="CDD" id="cd01617">
    <property type="entry name" value="DCX"/>
    <property type="match status" value="1"/>
</dbReference>
<gene>
    <name evidence="3" type="ORF">M9Y10_012042</name>
</gene>
<keyword evidence="3" id="KW-0808">Transferase</keyword>
<accession>A0ABR2IBI8</accession>
<dbReference type="Gene3D" id="3.10.20.230">
    <property type="entry name" value="Doublecortin domain"/>
    <property type="match status" value="1"/>
</dbReference>
<proteinExistence type="predicted"/>
<dbReference type="InterPro" id="IPR003533">
    <property type="entry name" value="Doublecortin_dom"/>
</dbReference>
<organism evidence="3 4">
    <name type="scientific">Tritrichomonas musculus</name>
    <dbReference type="NCBI Taxonomy" id="1915356"/>
    <lineage>
        <taxon>Eukaryota</taxon>
        <taxon>Metamonada</taxon>
        <taxon>Parabasalia</taxon>
        <taxon>Tritrichomonadida</taxon>
        <taxon>Tritrichomonadidae</taxon>
        <taxon>Tritrichomonas</taxon>
    </lineage>
</organism>
<protein>
    <submittedName>
        <fullName evidence="3">Serine/threonine-protein kinase dclk1</fullName>
    </submittedName>
</protein>
<keyword evidence="4" id="KW-1185">Reference proteome</keyword>
<evidence type="ECO:0000313" key="4">
    <source>
        <dbReference type="Proteomes" id="UP001470230"/>
    </source>
</evidence>
<name>A0ABR2IBI8_9EUKA</name>